<dbReference type="InterPro" id="IPR029071">
    <property type="entry name" value="Ubiquitin-like_domsf"/>
</dbReference>
<keyword evidence="8" id="KW-0862">Zinc</keyword>
<evidence type="ECO:0000256" key="6">
    <source>
        <dbReference type="ARBA" id="ARBA00022801"/>
    </source>
</evidence>
<proteinExistence type="predicted"/>
<evidence type="ECO:0000256" key="9">
    <source>
        <dbReference type="RuleBase" id="RU367104"/>
    </source>
</evidence>
<dbReference type="Gene3D" id="3.90.70.80">
    <property type="match status" value="1"/>
</dbReference>
<comment type="catalytic activity">
    <reaction evidence="1 9">
        <text>Thiol-dependent hydrolysis of ester, thioester, amide, peptide and isopeptide bonds formed by the C-terminal Gly of ubiquitin (a 76-residue protein attached to proteins as an intracellular targeting signal).</text>
        <dbReference type="EC" id="3.4.19.12"/>
    </reaction>
</comment>
<dbReference type="SUPFAM" id="SSF54001">
    <property type="entry name" value="Cysteine proteinases"/>
    <property type="match status" value="1"/>
</dbReference>
<evidence type="ECO:0000313" key="12">
    <source>
        <dbReference type="Proteomes" id="UP001367676"/>
    </source>
</evidence>
<dbReference type="Gene3D" id="3.10.20.90">
    <property type="entry name" value="Phosphatidylinositol 3-kinase Catalytic Subunit, Chain A, domain 1"/>
    <property type="match status" value="1"/>
</dbReference>
<keyword evidence="4" id="KW-0863">Zinc-finger</keyword>
<dbReference type="GO" id="GO:0004843">
    <property type="term" value="F:cysteine-type deubiquitinase activity"/>
    <property type="evidence" value="ECO:0007669"/>
    <property type="project" value="UniProtKB-UniRule"/>
</dbReference>
<dbReference type="Pfam" id="PF02338">
    <property type="entry name" value="OTU"/>
    <property type="match status" value="1"/>
</dbReference>
<reference evidence="11 12" key="1">
    <citation type="submission" date="2024-03" db="EMBL/GenBank/DDBJ databases">
        <title>Adaptation during the transition from Ophiocordyceps entomopathogen to insect associate is accompanied by gene loss and intensified selection.</title>
        <authorList>
            <person name="Ward C.M."/>
            <person name="Onetto C.A."/>
            <person name="Borneman A.R."/>
        </authorList>
    </citation>
    <scope>NUCLEOTIDE SEQUENCE [LARGE SCALE GENOMIC DNA]</scope>
    <source>
        <strain evidence="11">AWRI1</strain>
        <tissue evidence="11">Single Adult Female</tissue>
    </source>
</reference>
<dbReference type="PANTHER" id="PTHR13312">
    <property type="entry name" value="HIV-INDUCED PROTEIN-7-LIKE PROTEASE"/>
    <property type="match status" value="1"/>
</dbReference>
<dbReference type="EC" id="3.4.19.12" evidence="9"/>
<evidence type="ECO:0000256" key="3">
    <source>
        <dbReference type="ARBA" id="ARBA00022723"/>
    </source>
</evidence>
<keyword evidence="9" id="KW-0963">Cytoplasm</keyword>
<name>A0AAN9TFY9_9HEMI</name>
<keyword evidence="2" id="KW-0645">Protease</keyword>
<dbReference type="PANTHER" id="PTHR13312:SF0">
    <property type="entry name" value="UBIQUITIN THIOESTERASE OTU1"/>
    <property type="match status" value="1"/>
</dbReference>
<keyword evidence="6 9" id="KW-0378">Hydrolase</keyword>
<dbReference type="GO" id="GO:0005634">
    <property type="term" value="C:nucleus"/>
    <property type="evidence" value="ECO:0007669"/>
    <property type="project" value="TreeGrafter"/>
</dbReference>
<keyword evidence="5 9" id="KW-0833">Ubl conjugation pathway</keyword>
<organism evidence="11 12">
    <name type="scientific">Parthenolecanium corni</name>
    <dbReference type="NCBI Taxonomy" id="536013"/>
    <lineage>
        <taxon>Eukaryota</taxon>
        <taxon>Metazoa</taxon>
        <taxon>Ecdysozoa</taxon>
        <taxon>Arthropoda</taxon>
        <taxon>Hexapoda</taxon>
        <taxon>Insecta</taxon>
        <taxon>Pterygota</taxon>
        <taxon>Neoptera</taxon>
        <taxon>Paraneoptera</taxon>
        <taxon>Hemiptera</taxon>
        <taxon>Sternorrhyncha</taxon>
        <taxon>Coccoidea</taxon>
        <taxon>Coccidae</taxon>
        <taxon>Parthenolecanium</taxon>
    </lineage>
</organism>
<dbReference type="GO" id="GO:0016579">
    <property type="term" value="P:protein deubiquitination"/>
    <property type="evidence" value="ECO:0007669"/>
    <property type="project" value="TreeGrafter"/>
</dbReference>
<dbReference type="InterPro" id="IPR038765">
    <property type="entry name" value="Papain-like_cys_pep_sf"/>
</dbReference>
<feature type="domain" description="OTU" evidence="10">
    <location>
        <begin position="131"/>
        <end position="255"/>
    </location>
</feature>
<comment type="subcellular location">
    <subcellularLocation>
        <location evidence="9">Cytoplasm</location>
    </subcellularLocation>
</comment>
<dbReference type="Pfam" id="PF21403">
    <property type="entry name" value="OTU1_UBXL"/>
    <property type="match status" value="1"/>
</dbReference>
<dbReference type="InterPro" id="IPR013087">
    <property type="entry name" value="Znf_C2H2_type"/>
</dbReference>
<dbReference type="CDD" id="cd22745">
    <property type="entry name" value="OTU_OTU1"/>
    <property type="match status" value="1"/>
</dbReference>
<evidence type="ECO:0000256" key="1">
    <source>
        <dbReference type="ARBA" id="ARBA00000707"/>
    </source>
</evidence>
<dbReference type="SUPFAM" id="SSF54236">
    <property type="entry name" value="Ubiquitin-like"/>
    <property type="match status" value="1"/>
</dbReference>
<dbReference type="EMBL" id="JBBCAQ010000032">
    <property type="protein sequence ID" value="KAK7584275.1"/>
    <property type="molecule type" value="Genomic_DNA"/>
</dbReference>
<evidence type="ECO:0000256" key="7">
    <source>
        <dbReference type="ARBA" id="ARBA00022807"/>
    </source>
</evidence>
<keyword evidence="12" id="KW-1185">Reference proteome</keyword>
<dbReference type="PROSITE" id="PS50802">
    <property type="entry name" value="OTU"/>
    <property type="match status" value="1"/>
</dbReference>
<sequence>MSTANGFYLKLRTKDNNLEIRNSINADSSFQDLLKSISNAAGIQMSNLKILSGFPRKALVFPSSETLEKCGIKCGDTLFVTEEENFNSLAPTASAPVSLTPTPTTPVLPAPQEPKTHITDNQQRNGVSGILMKKVVPSDNSCLFTSFEFVVSGKLDTSASTYMRQLVATIISSQPEEYNEAILGQPNEKYCKWITNPNSWGGAIELAVLSNHFGFEIAVVNSITGLISRFGEDKHYGQRVFLLFDGIHYDPLYMDFMEIEKIQTIFPTDDTDVYQQAEQLAEEAKSSRQFTDVNQFKIRCTICNSVFVGQLEARKHAETTAHTSFDEVHS</sequence>
<evidence type="ECO:0000256" key="8">
    <source>
        <dbReference type="ARBA" id="ARBA00022833"/>
    </source>
</evidence>
<dbReference type="GO" id="GO:0030968">
    <property type="term" value="P:endoplasmic reticulum unfolded protein response"/>
    <property type="evidence" value="ECO:0007669"/>
    <property type="project" value="TreeGrafter"/>
</dbReference>
<keyword evidence="7 9" id="KW-0788">Thiol protease</keyword>
<accession>A0AAN9TFY9</accession>
<gene>
    <name evidence="11" type="ORF">V9T40_005238</name>
</gene>
<dbReference type="InterPro" id="IPR048857">
    <property type="entry name" value="OTU1_Ubl"/>
</dbReference>
<keyword evidence="3" id="KW-0479">Metal-binding</keyword>
<protein>
    <recommendedName>
        <fullName evidence="9">Ubiquitin thioesterase OTU</fullName>
        <ecNumber evidence="9">3.4.19.12</ecNumber>
    </recommendedName>
</protein>
<dbReference type="InterPro" id="IPR003323">
    <property type="entry name" value="OTU_dom"/>
</dbReference>
<dbReference type="Proteomes" id="UP001367676">
    <property type="component" value="Unassembled WGS sequence"/>
</dbReference>
<evidence type="ECO:0000259" key="10">
    <source>
        <dbReference type="PROSITE" id="PS50802"/>
    </source>
</evidence>
<dbReference type="AlphaFoldDB" id="A0AAN9TFY9"/>
<dbReference type="GO" id="GO:0005829">
    <property type="term" value="C:cytosol"/>
    <property type="evidence" value="ECO:0007669"/>
    <property type="project" value="TreeGrafter"/>
</dbReference>
<comment type="function">
    <text evidence="9">Hydrolase that can remove conjugated ubiquitin from proteins and may therefore play an important regulatory role at the level of protein turnover by preventing degradation.</text>
</comment>
<evidence type="ECO:0000313" key="11">
    <source>
        <dbReference type="EMBL" id="KAK7584275.1"/>
    </source>
</evidence>
<dbReference type="Pfam" id="PF24560">
    <property type="entry name" value="zf-C2H2_OTU1_C"/>
    <property type="match status" value="1"/>
</dbReference>
<evidence type="ECO:0000256" key="5">
    <source>
        <dbReference type="ARBA" id="ARBA00022786"/>
    </source>
</evidence>
<evidence type="ECO:0000256" key="2">
    <source>
        <dbReference type="ARBA" id="ARBA00022670"/>
    </source>
</evidence>
<dbReference type="PROSITE" id="PS00028">
    <property type="entry name" value="ZINC_FINGER_C2H2_1"/>
    <property type="match status" value="1"/>
</dbReference>
<dbReference type="GO" id="GO:0036503">
    <property type="term" value="P:ERAD pathway"/>
    <property type="evidence" value="ECO:0007669"/>
    <property type="project" value="TreeGrafter"/>
</dbReference>
<evidence type="ECO:0000256" key="4">
    <source>
        <dbReference type="ARBA" id="ARBA00022771"/>
    </source>
</evidence>
<dbReference type="InterPro" id="IPR057766">
    <property type="entry name" value="Znf-C2H2_OTU1-like_C"/>
</dbReference>
<comment type="caution">
    <text evidence="11">The sequence shown here is derived from an EMBL/GenBank/DDBJ whole genome shotgun (WGS) entry which is preliminary data.</text>
</comment>